<accession>A0A364KPB0</accession>
<evidence type="ECO:0000256" key="2">
    <source>
        <dbReference type="ARBA" id="ARBA00023163"/>
    </source>
</evidence>
<feature type="region of interest" description="Disordered" evidence="4">
    <location>
        <begin position="212"/>
        <end position="231"/>
    </location>
</feature>
<dbReference type="PANTHER" id="PTHR47424">
    <property type="entry name" value="REGULATORY PROTEIN GAL4"/>
    <property type="match status" value="1"/>
</dbReference>
<dbReference type="PANTHER" id="PTHR47424:SF5">
    <property type="entry name" value="ZN(II)2CYS6 TRANSCRIPTION FACTOR (EUROFUNG)"/>
    <property type="match status" value="1"/>
</dbReference>
<evidence type="ECO:0000313" key="6">
    <source>
        <dbReference type="EMBL" id="RAO65396.1"/>
    </source>
</evidence>
<keyword evidence="2" id="KW-0804">Transcription</keyword>
<organism evidence="6 7">
    <name type="scientific">Talaromyces amestolkiae</name>
    <dbReference type="NCBI Taxonomy" id="1196081"/>
    <lineage>
        <taxon>Eukaryota</taxon>
        <taxon>Fungi</taxon>
        <taxon>Dikarya</taxon>
        <taxon>Ascomycota</taxon>
        <taxon>Pezizomycotina</taxon>
        <taxon>Eurotiomycetes</taxon>
        <taxon>Eurotiomycetidae</taxon>
        <taxon>Eurotiales</taxon>
        <taxon>Trichocomaceae</taxon>
        <taxon>Talaromyces</taxon>
        <taxon>Talaromyces sect. Talaromyces</taxon>
    </lineage>
</organism>
<dbReference type="CDD" id="cd12148">
    <property type="entry name" value="fungal_TF_MHR"/>
    <property type="match status" value="1"/>
</dbReference>
<dbReference type="AlphaFoldDB" id="A0A364KPB0"/>
<dbReference type="OrthoDB" id="3362851at2759"/>
<dbReference type="Pfam" id="PF04082">
    <property type="entry name" value="Fungal_trans"/>
    <property type="match status" value="1"/>
</dbReference>
<evidence type="ECO:0000256" key="4">
    <source>
        <dbReference type="SAM" id="MobiDB-lite"/>
    </source>
</evidence>
<protein>
    <recommendedName>
        <fullName evidence="5">Xylanolytic transcriptional activator regulatory domain-containing protein</fullName>
    </recommendedName>
</protein>
<dbReference type="GO" id="GO:0000978">
    <property type="term" value="F:RNA polymerase II cis-regulatory region sequence-specific DNA binding"/>
    <property type="evidence" value="ECO:0007669"/>
    <property type="project" value="TreeGrafter"/>
</dbReference>
<sequence length="666" mass="74577">MVSATQNRQRQDEASGSIDAAAQRREHALHAVNGKLDAMARSHVKLVGGTRRPSNVVIRSGRGKEETSSLPDYRGALERLFPETAPENLVDLSRERLLALISKPADGSPYNQHSQHQDSLTIATSASVETHVSALSMERPGLESLHAIPGEHEQLDENQCASASEESEEHISDDVNALSLPARNLTSYLGVSSIQAALKVIAWLHPELNSHLSSPKEQRHPHHRSSISAGPPRTELQLLDAYFENFQPFSPLLDEETCRSTFISGRRNDDRWLALLNTILALGSITAAGVDNHNHRAYFERSMSFLNIKTLGNPSLEVVQTLGLMGGWYCHYISQPNLGYALVGASLRMAVTLGLQREPPFDSHSMGANTARSGYQEFKRRVWWSLCCLETWGHETLDSQLLQWWNNLPPVLKDYNPCPDALYAVRTVMRWRFYNQRILLYRPRLLNYAMRRIPLIAIKGEERIAVQRCREIAEMAIEDISAATAVKLNQMIAWNAVWLIFQASMVPLIYLSTAAASAGAADSDDDVERCKAQVHTAIATLDRMRPYGHTAERSLGMISSILETILHTPDNTGLMTTDPATNHDDGEMQTQNCPPIPTEYQPITRERVLDWTATTAATTGSVNTSFENYSSQHMWEYLSWGENNDFWAEMYTSLNPQEQANFFIPS</sequence>
<dbReference type="InterPro" id="IPR007219">
    <property type="entry name" value="XnlR_reg_dom"/>
</dbReference>
<gene>
    <name evidence="6" type="ORF">BHQ10_001408</name>
</gene>
<evidence type="ECO:0000256" key="3">
    <source>
        <dbReference type="ARBA" id="ARBA00023242"/>
    </source>
</evidence>
<dbReference type="GO" id="GO:0006351">
    <property type="term" value="P:DNA-templated transcription"/>
    <property type="evidence" value="ECO:0007669"/>
    <property type="project" value="InterPro"/>
</dbReference>
<comment type="caution">
    <text evidence="6">The sequence shown here is derived from an EMBL/GenBank/DDBJ whole genome shotgun (WGS) entry which is preliminary data.</text>
</comment>
<name>A0A364KPB0_TALAM</name>
<feature type="region of interest" description="Disordered" evidence="4">
    <location>
        <begin position="1"/>
        <end position="23"/>
    </location>
</feature>
<dbReference type="GeneID" id="63790625"/>
<evidence type="ECO:0000256" key="1">
    <source>
        <dbReference type="ARBA" id="ARBA00023015"/>
    </source>
</evidence>
<keyword evidence="1" id="KW-0805">Transcription regulation</keyword>
<dbReference type="EMBL" id="MIKG01000002">
    <property type="protein sequence ID" value="RAO65396.1"/>
    <property type="molecule type" value="Genomic_DNA"/>
</dbReference>
<feature type="domain" description="Xylanolytic transcriptional activator regulatory" evidence="5">
    <location>
        <begin position="239"/>
        <end position="392"/>
    </location>
</feature>
<reference evidence="6 7" key="1">
    <citation type="journal article" date="2017" name="Biotechnol. Biofuels">
        <title>Differential beta-glucosidase expression as a function of carbon source availability in Talaromyces amestolkiae: a genomic and proteomic approach.</title>
        <authorList>
            <person name="de Eugenio L.I."/>
            <person name="Mendez-Liter J.A."/>
            <person name="Nieto-Dominguez M."/>
            <person name="Alonso L."/>
            <person name="Gil-Munoz J."/>
            <person name="Barriuso J."/>
            <person name="Prieto A."/>
            <person name="Martinez M.J."/>
        </authorList>
    </citation>
    <scope>NUCLEOTIDE SEQUENCE [LARGE SCALE GENOMIC DNA]</scope>
    <source>
        <strain evidence="6 7">CIB</strain>
    </source>
</reference>
<dbReference type="InterPro" id="IPR051127">
    <property type="entry name" value="Fungal_SecMet_Regulators"/>
</dbReference>
<keyword evidence="3" id="KW-0539">Nucleus</keyword>
<evidence type="ECO:0000259" key="5">
    <source>
        <dbReference type="Pfam" id="PF04082"/>
    </source>
</evidence>
<dbReference type="GO" id="GO:0000981">
    <property type="term" value="F:DNA-binding transcription factor activity, RNA polymerase II-specific"/>
    <property type="evidence" value="ECO:0007669"/>
    <property type="project" value="TreeGrafter"/>
</dbReference>
<dbReference type="GO" id="GO:0008270">
    <property type="term" value="F:zinc ion binding"/>
    <property type="evidence" value="ECO:0007669"/>
    <property type="project" value="InterPro"/>
</dbReference>
<dbReference type="GO" id="GO:0000435">
    <property type="term" value="P:positive regulation of transcription from RNA polymerase II promoter by galactose"/>
    <property type="evidence" value="ECO:0007669"/>
    <property type="project" value="TreeGrafter"/>
</dbReference>
<keyword evidence="7" id="KW-1185">Reference proteome</keyword>
<proteinExistence type="predicted"/>
<dbReference type="GO" id="GO:0005634">
    <property type="term" value="C:nucleus"/>
    <property type="evidence" value="ECO:0007669"/>
    <property type="project" value="TreeGrafter"/>
</dbReference>
<dbReference type="Proteomes" id="UP000249363">
    <property type="component" value="Unassembled WGS sequence"/>
</dbReference>
<evidence type="ECO:0000313" key="7">
    <source>
        <dbReference type="Proteomes" id="UP000249363"/>
    </source>
</evidence>
<dbReference type="RefSeq" id="XP_040729913.1">
    <property type="nucleotide sequence ID" value="XM_040873441.1"/>
</dbReference>